<comment type="subcellular location">
    <subcellularLocation>
        <location evidence="1">Cell membrane</location>
        <topology evidence="1">Multi-pass membrane protein</topology>
    </subcellularLocation>
</comment>
<evidence type="ECO:0000256" key="1">
    <source>
        <dbReference type="ARBA" id="ARBA00004651"/>
    </source>
</evidence>
<comment type="caution">
    <text evidence="8">The sequence shown here is derived from an EMBL/GenBank/DDBJ whole genome shotgun (WGS) entry which is preliminary data.</text>
</comment>
<evidence type="ECO:0000256" key="4">
    <source>
        <dbReference type="ARBA" id="ARBA00022989"/>
    </source>
</evidence>
<sequence>MREREVSPLPREARPYQRRRAGLVTRMVAAGIDGLVVGLVLLGCYGALVVLLLLIDPRNFSFPDFGLLFSIASAFVVLVVYQTLGWWLVGRTYGGVVMGLRVVDHRGRRPRLPGAFVRALLSAAFPIGILWVVVSRQNRSVADALLRTSVVYDWQPEDRPHHAPR</sequence>
<proteinExistence type="predicted"/>
<keyword evidence="5 6" id="KW-0472">Membrane</keyword>
<feature type="domain" description="RDD" evidence="7">
    <location>
        <begin position="21"/>
        <end position="145"/>
    </location>
</feature>
<dbReference type="InterPro" id="IPR010432">
    <property type="entry name" value="RDD"/>
</dbReference>
<evidence type="ECO:0000259" key="7">
    <source>
        <dbReference type="Pfam" id="PF06271"/>
    </source>
</evidence>
<dbReference type="Pfam" id="PF06271">
    <property type="entry name" value="RDD"/>
    <property type="match status" value="1"/>
</dbReference>
<protein>
    <submittedName>
        <fullName evidence="8">RDD family protein</fullName>
    </submittedName>
</protein>
<evidence type="ECO:0000313" key="8">
    <source>
        <dbReference type="EMBL" id="MCP3424244.1"/>
    </source>
</evidence>
<dbReference type="PANTHER" id="PTHR36115">
    <property type="entry name" value="PROLINE-RICH ANTIGEN HOMOLOG-RELATED"/>
    <property type="match status" value="1"/>
</dbReference>
<name>A0ABT1L3K4_9ACTN</name>
<accession>A0ABT1L3K4</accession>
<feature type="transmembrane region" description="Helical" evidence="6">
    <location>
        <begin position="28"/>
        <end position="55"/>
    </location>
</feature>
<feature type="transmembrane region" description="Helical" evidence="6">
    <location>
        <begin position="115"/>
        <end position="134"/>
    </location>
</feature>
<evidence type="ECO:0000313" key="9">
    <source>
        <dbReference type="Proteomes" id="UP001204524"/>
    </source>
</evidence>
<dbReference type="Proteomes" id="UP001204524">
    <property type="component" value="Unassembled WGS sequence"/>
</dbReference>
<keyword evidence="3 6" id="KW-0812">Transmembrane</keyword>
<evidence type="ECO:0000256" key="5">
    <source>
        <dbReference type="ARBA" id="ARBA00023136"/>
    </source>
</evidence>
<keyword evidence="2" id="KW-1003">Cell membrane</keyword>
<gene>
    <name evidence="8" type="ORF">NCI01_20785</name>
</gene>
<feature type="transmembrane region" description="Helical" evidence="6">
    <location>
        <begin position="67"/>
        <end position="89"/>
    </location>
</feature>
<keyword evidence="4 6" id="KW-1133">Transmembrane helix</keyword>
<organism evidence="8 9">
    <name type="scientific">Nocardioides pinisoli</name>
    <dbReference type="NCBI Taxonomy" id="2950279"/>
    <lineage>
        <taxon>Bacteria</taxon>
        <taxon>Bacillati</taxon>
        <taxon>Actinomycetota</taxon>
        <taxon>Actinomycetes</taxon>
        <taxon>Propionibacteriales</taxon>
        <taxon>Nocardioidaceae</taxon>
        <taxon>Nocardioides</taxon>
    </lineage>
</organism>
<keyword evidence="9" id="KW-1185">Reference proteome</keyword>
<dbReference type="EMBL" id="JANARS010000013">
    <property type="protein sequence ID" value="MCP3424244.1"/>
    <property type="molecule type" value="Genomic_DNA"/>
</dbReference>
<reference evidence="8 9" key="1">
    <citation type="submission" date="2022-06" db="EMBL/GenBank/DDBJ databases">
        <authorList>
            <person name="So Y."/>
        </authorList>
    </citation>
    <scope>NUCLEOTIDE SEQUENCE [LARGE SCALE GENOMIC DNA]</scope>
    <source>
        <strain evidence="8 9">STR3</strain>
    </source>
</reference>
<evidence type="ECO:0000256" key="2">
    <source>
        <dbReference type="ARBA" id="ARBA00022475"/>
    </source>
</evidence>
<evidence type="ECO:0000256" key="6">
    <source>
        <dbReference type="SAM" id="Phobius"/>
    </source>
</evidence>
<dbReference type="InterPro" id="IPR051791">
    <property type="entry name" value="Pra-immunoreactive"/>
</dbReference>
<dbReference type="RefSeq" id="WP_254183401.1">
    <property type="nucleotide sequence ID" value="NZ_JANARS010000013.1"/>
</dbReference>
<evidence type="ECO:0000256" key="3">
    <source>
        <dbReference type="ARBA" id="ARBA00022692"/>
    </source>
</evidence>